<dbReference type="Proteomes" id="UP000245626">
    <property type="component" value="Unassembled WGS sequence"/>
</dbReference>
<proteinExistence type="predicted"/>
<reference evidence="1 2" key="1">
    <citation type="journal article" date="2018" name="Mol. Biol. Evol.">
        <title>Broad Genomic Sampling Reveals a Smut Pathogenic Ancestry of the Fungal Clade Ustilaginomycotina.</title>
        <authorList>
            <person name="Kijpornyongpan T."/>
            <person name="Mondo S.J."/>
            <person name="Barry K."/>
            <person name="Sandor L."/>
            <person name="Lee J."/>
            <person name="Lipzen A."/>
            <person name="Pangilinan J."/>
            <person name="LaButti K."/>
            <person name="Hainaut M."/>
            <person name="Henrissat B."/>
            <person name="Grigoriev I.V."/>
            <person name="Spatafora J.W."/>
            <person name="Aime M.C."/>
        </authorList>
    </citation>
    <scope>NUCLEOTIDE SEQUENCE [LARGE SCALE GENOMIC DNA]</scope>
    <source>
        <strain evidence="1 2">SA 807</strain>
    </source>
</reference>
<gene>
    <name evidence="1" type="ORF">IE53DRAFT_34330</name>
</gene>
<keyword evidence="2" id="KW-1185">Reference proteome</keyword>
<evidence type="ECO:0000313" key="1">
    <source>
        <dbReference type="EMBL" id="PWN51827.1"/>
    </source>
</evidence>
<protein>
    <submittedName>
        <fullName evidence="1">Uncharacterized protein</fullName>
    </submittedName>
</protein>
<accession>A0ACD0P1A0</accession>
<name>A0ACD0P1A0_9BASI</name>
<sequence>MKAFSNPTQGENTWLGSGGSPVQHQRERDQHFSNLNFGHSGQASHPSNNAPSSSSSFINTTNTNDTTSPSNTSDYPTNLSSPPNTGLDPSSLAPIGNRYGISPGAISDFSNEAQGGHSGSIGTSIFGTSADSPLAQYQLYSIPNPPGTHGGEGGGGSQIPTYPTSQHASSVSNSRNKNSIGSSGNSNSTTTTSNYPGPSGGLKESQNFLESMSTDHLGGGGHGNEQQQQQPLTRASFQSLRSSMDQSRPSPVYDHDDLQAITGGIRGVGISGHQQNSNSIDSPTAANRIGGGGSGGGVVGAGSASYGGSGLIPSSSNSFSCDTSNGTYVNSSVGAGMAQTPSGGSLSAHLSAPTMEEIVPTTFDEGMLRALCDMDCGMPLLFDRIKQSMVSAREASTFLKKRAAIEEEYARNLSKLTRATMEAYSIEGGKAG</sequence>
<organism evidence="1 2">
    <name type="scientific">Violaceomyces palustris</name>
    <dbReference type="NCBI Taxonomy" id="1673888"/>
    <lineage>
        <taxon>Eukaryota</taxon>
        <taxon>Fungi</taxon>
        <taxon>Dikarya</taxon>
        <taxon>Basidiomycota</taxon>
        <taxon>Ustilaginomycotina</taxon>
        <taxon>Ustilaginomycetes</taxon>
        <taxon>Violaceomycetales</taxon>
        <taxon>Violaceomycetaceae</taxon>
        <taxon>Violaceomyces</taxon>
    </lineage>
</organism>
<evidence type="ECO:0000313" key="2">
    <source>
        <dbReference type="Proteomes" id="UP000245626"/>
    </source>
</evidence>
<dbReference type="EMBL" id="KZ819814">
    <property type="protein sequence ID" value="PWN51827.1"/>
    <property type="molecule type" value="Genomic_DNA"/>
</dbReference>